<dbReference type="Pfam" id="PF01322">
    <property type="entry name" value="Cytochrom_C_2"/>
    <property type="match status" value="1"/>
</dbReference>
<dbReference type="InterPro" id="IPR010980">
    <property type="entry name" value="Cyt_c/b562"/>
</dbReference>
<name>A0ABT2X7C9_9RHOB</name>
<accession>A0ABT2X7C9</accession>
<dbReference type="Proteomes" id="UP001209535">
    <property type="component" value="Unassembled WGS sequence"/>
</dbReference>
<evidence type="ECO:0000313" key="2">
    <source>
        <dbReference type="EMBL" id="MCU9849858.1"/>
    </source>
</evidence>
<gene>
    <name evidence="2" type="ORF">OEZ60_17810</name>
</gene>
<dbReference type="InterPro" id="IPR002321">
    <property type="entry name" value="Cyt_c_II"/>
</dbReference>
<feature type="chain" id="PRO_5045446717" evidence="1">
    <location>
        <begin position="26"/>
        <end position="167"/>
    </location>
</feature>
<keyword evidence="3" id="KW-1185">Reference proteome</keyword>
<evidence type="ECO:0000313" key="3">
    <source>
        <dbReference type="Proteomes" id="UP001209535"/>
    </source>
</evidence>
<sequence length="167" mass="17439">MIGGSHSSVLASVAVLLLLAGAATGQSSEYERAQIVAERKPVMGDLQDNYWVLFNVNKGDSEDFAAASAAAREMSALMARFVSLLEPGTARGEAPGSRAKPEVWSEPETFASAVGTFQEATAAMAAAAATGDRETYMGEFESFTGACTVCHGLRPSSGGMFRFAKGE</sequence>
<dbReference type="Gene3D" id="1.20.120.10">
    <property type="entry name" value="Cytochrome c/b562"/>
    <property type="match status" value="1"/>
</dbReference>
<protein>
    <submittedName>
        <fullName evidence="2">Cytochrome c</fullName>
    </submittedName>
</protein>
<reference evidence="2 3" key="1">
    <citation type="submission" date="2022-10" db="EMBL/GenBank/DDBJ databases">
        <title>Defluviimonas sp. nov., isolated from ocean surface sediments.</title>
        <authorList>
            <person name="He W."/>
            <person name="Wang L."/>
            <person name="Zhang D.-F."/>
        </authorList>
    </citation>
    <scope>NUCLEOTIDE SEQUENCE [LARGE SCALE GENOMIC DNA]</scope>
    <source>
        <strain evidence="2 3">WL0024</strain>
    </source>
</reference>
<dbReference type="SUPFAM" id="SSF47175">
    <property type="entry name" value="Cytochromes"/>
    <property type="match status" value="1"/>
</dbReference>
<evidence type="ECO:0000256" key="1">
    <source>
        <dbReference type="SAM" id="SignalP"/>
    </source>
</evidence>
<organism evidence="2 3">
    <name type="scientific">Albidovulum salinarum</name>
    <dbReference type="NCBI Taxonomy" id="2984153"/>
    <lineage>
        <taxon>Bacteria</taxon>
        <taxon>Pseudomonadati</taxon>
        <taxon>Pseudomonadota</taxon>
        <taxon>Alphaproteobacteria</taxon>
        <taxon>Rhodobacterales</taxon>
        <taxon>Paracoccaceae</taxon>
        <taxon>Albidovulum</taxon>
    </lineage>
</organism>
<proteinExistence type="predicted"/>
<dbReference type="RefSeq" id="WP_263339132.1">
    <property type="nucleotide sequence ID" value="NZ_JAOVQO010000018.1"/>
</dbReference>
<dbReference type="PROSITE" id="PS51009">
    <property type="entry name" value="CYTCII"/>
    <property type="match status" value="1"/>
</dbReference>
<comment type="caution">
    <text evidence="2">The sequence shown here is derived from an EMBL/GenBank/DDBJ whole genome shotgun (WGS) entry which is preliminary data.</text>
</comment>
<feature type="signal peptide" evidence="1">
    <location>
        <begin position="1"/>
        <end position="25"/>
    </location>
</feature>
<dbReference type="EMBL" id="JAOVQO010000018">
    <property type="protein sequence ID" value="MCU9849858.1"/>
    <property type="molecule type" value="Genomic_DNA"/>
</dbReference>
<keyword evidence="1" id="KW-0732">Signal</keyword>